<comment type="caution">
    <text evidence="2">The sequence shown here is derived from an EMBL/GenBank/DDBJ whole genome shotgun (WGS) entry which is preliminary data.</text>
</comment>
<dbReference type="Proteomes" id="UP001569428">
    <property type="component" value="Unassembled WGS sequence"/>
</dbReference>
<reference evidence="2 3" key="1">
    <citation type="submission" date="2024-08" db="EMBL/GenBank/DDBJ databases">
        <authorList>
            <person name="Ishaq N."/>
        </authorList>
    </citation>
    <scope>NUCLEOTIDE SEQUENCE [LARGE SCALE GENOMIC DNA]</scope>
    <source>
        <strain evidence="2 3">DSM 18651</strain>
    </source>
</reference>
<dbReference type="RefSeq" id="WP_371837103.1">
    <property type="nucleotide sequence ID" value="NZ_JBGMEK010000001.1"/>
</dbReference>
<feature type="transmembrane region" description="Helical" evidence="1">
    <location>
        <begin position="30"/>
        <end position="50"/>
    </location>
</feature>
<dbReference type="EMBL" id="JBGMEK010000001">
    <property type="protein sequence ID" value="MFA0809485.1"/>
    <property type="molecule type" value="Genomic_DNA"/>
</dbReference>
<evidence type="ECO:0000313" key="2">
    <source>
        <dbReference type="EMBL" id="MFA0809485.1"/>
    </source>
</evidence>
<protein>
    <submittedName>
        <fullName evidence="2">Uncharacterized protein</fullName>
    </submittedName>
</protein>
<feature type="transmembrane region" description="Helical" evidence="1">
    <location>
        <begin position="6"/>
        <end position="23"/>
    </location>
</feature>
<proteinExistence type="predicted"/>
<feature type="transmembrane region" description="Helical" evidence="1">
    <location>
        <begin position="56"/>
        <end position="74"/>
    </location>
</feature>
<keyword evidence="1" id="KW-0812">Transmembrane</keyword>
<gene>
    <name evidence="2" type="ORF">ACCI49_01015</name>
</gene>
<organism evidence="2 3">
    <name type="scientific">Microbulbifer epialgicus</name>
    <dbReference type="NCBI Taxonomy" id="393907"/>
    <lineage>
        <taxon>Bacteria</taxon>
        <taxon>Pseudomonadati</taxon>
        <taxon>Pseudomonadota</taxon>
        <taxon>Gammaproteobacteria</taxon>
        <taxon>Cellvibrionales</taxon>
        <taxon>Microbulbiferaceae</taxon>
        <taxon>Microbulbifer</taxon>
    </lineage>
</organism>
<evidence type="ECO:0000313" key="3">
    <source>
        <dbReference type="Proteomes" id="UP001569428"/>
    </source>
</evidence>
<keyword evidence="3" id="KW-1185">Reference proteome</keyword>
<name>A0ABV4NVI3_9GAMM</name>
<sequence length="88" mass="9532">MEFYFYLTIALLVTMPLLRVGCAKNGINKVAATAAIATSTICWIAIVWHWFPASNIYVAAAGVIVIFELGLLLSNKAVARYKALGIAE</sequence>
<evidence type="ECO:0000256" key="1">
    <source>
        <dbReference type="SAM" id="Phobius"/>
    </source>
</evidence>
<accession>A0ABV4NVI3</accession>
<keyword evidence="1" id="KW-0472">Membrane</keyword>
<keyword evidence="1" id="KW-1133">Transmembrane helix</keyword>